<dbReference type="GO" id="GO:0000480">
    <property type="term" value="P:endonucleolytic cleavage in 5'-ETS of tricistronic rRNA transcript (SSU-rRNA, 5.8S rRNA, LSU-rRNA)"/>
    <property type="evidence" value="ECO:0007669"/>
    <property type="project" value="TreeGrafter"/>
</dbReference>
<dbReference type="PANTHER" id="PTHR13102">
    <property type="entry name" value="NUCLEOLAR PROTEIN 9"/>
    <property type="match status" value="1"/>
</dbReference>
<dbReference type="InterPro" id="IPR001313">
    <property type="entry name" value="Pumilio_RNA-bd_rpt"/>
</dbReference>
<evidence type="ECO:0000256" key="1">
    <source>
        <dbReference type="ARBA" id="ARBA00022737"/>
    </source>
</evidence>
<dbReference type="InterPro" id="IPR033133">
    <property type="entry name" value="PUM-HD"/>
</dbReference>
<dbReference type="GO" id="GO:0000447">
    <property type="term" value="P:endonucleolytic cleavage in ITS1 to separate SSU-rRNA from 5.8S rRNA and LSU-rRNA from tricistronic rRNA transcript (SSU-rRNA, 5.8S rRNA, LSU-rRNA)"/>
    <property type="evidence" value="ECO:0007669"/>
    <property type="project" value="TreeGrafter"/>
</dbReference>
<evidence type="ECO:0000313" key="6">
    <source>
        <dbReference type="EMBL" id="KAG5286600.1"/>
    </source>
</evidence>
<evidence type="ECO:0000256" key="3">
    <source>
        <dbReference type="PROSITE-ProRule" id="PRU00317"/>
    </source>
</evidence>
<dbReference type="Gene3D" id="1.25.10.10">
    <property type="entry name" value="Leucine-rich Repeat Variant"/>
    <property type="match status" value="2"/>
</dbReference>
<dbReference type="SUPFAM" id="SSF48371">
    <property type="entry name" value="ARM repeat"/>
    <property type="match status" value="2"/>
</dbReference>
<feature type="repeat" description="Pumilio" evidence="3">
    <location>
        <begin position="529"/>
        <end position="564"/>
    </location>
</feature>
<dbReference type="PROSITE" id="PS50302">
    <property type="entry name" value="PUM"/>
    <property type="match status" value="2"/>
</dbReference>
<evidence type="ECO:0000259" key="5">
    <source>
        <dbReference type="PROSITE" id="PS50303"/>
    </source>
</evidence>
<dbReference type="SMART" id="SM00025">
    <property type="entry name" value="Pumilio"/>
    <property type="match status" value="6"/>
</dbReference>
<dbReference type="PROSITE" id="PS50303">
    <property type="entry name" value="PUM_HD"/>
    <property type="match status" value="1"/>
</dbReference>
<feature type="compositionally biased region" description="Basic and acidic residues" evidence="4">
    <location>
        <begin position="1"/>
        <end position="31"/>
    </location>
</feature>
<dbReference type="GO" id="GO:0005730">
    <property type="term" value="C:nucleolus"/>
    <property type="evidence" value="ECO:0007669"/>
    <property type="project" value="TreeGrafter"/>
</dbReference>
<dbReference type="PANTHER" id="PTHR13102:SF0">
    <property type="entry name" value="NUCLEOLAR PROTEIN 9"/>
    <property type="match status" value="1"/>
</dbReference>
<evidence type="ECO:0000313" key="7">
    <source>
        <dbReference type="Proteomes" id="UP000823561"/>
    </source>
</evidence>
<proteinExistence type="predicted"/>
<dbReference type="Proteomes" id="UP000823561">
    <property type="component" value="Chromosome 1"/>
</dbReference>
<comment type="caution">
    <text evidence="6">The sequence shown here is derived from an EMBL/GenBank/DDBJ whole genome shotgun (WGS) entry which is preliminary data.</text>
</comment>
<evidence type="ECO:0000256" key="4">
    <source>
        <dbReference type="SAM" id="MobiDB-lite"/>
    </source>
</evidence>
<dbReference type="GO" id="GO:0000472">
    <property type="term" value="P:endonucleolytic cleavage to generate mature 5'-end of SSU-rRNA from (SSU-rRNA, 5.8S rRNA, LSU-rRNA)"/>
    <property type="evidence" value="ECO:0007669"/>
    <property type="project" value="TreeGrafter"/>
</dbReference>
<dbReference type="InterPro" id="IPR040000">
    <property type="entry name" value="NOP9"/>
</dbReference>
<dbReference type="GO" id="GO:0003723">
    <property type="term" value="F:RNA binding"/>
    <property type="evidence" value="ECO:0007669"/>
    <property type="project" value="InterPro"/>
</dbReference>
<feature type="repeat" description="Pumilio" evidence="3">
    <location>
        <begin position="77"/>
        <end position="112"/>
    </location>
</feature>
<dbReference type="Pfam" id="PF22493">
    <property type="entry name" value="PUF_NOP9"/>
    <property type="match status" value="1"/>
</dbReference>
<accession>A0AAV6HHR8</accession>
<feature type="region of interest" description="Disordered" evidence="4">
    <location>
        <begin position="1"/>
        <end position="42"/>
    </location>
</feature>
<keyword evidence="7" id="KW-1185">Reference proteome</keyword>
<evidence type="ECO:0000256" key="2">
    <source>
        <dbReference type="ARBA" id="ARBA00023242"/>
    </source>
</evidence>
<keyword evidence="2" id="KW-0539">Nucleus</keyword>
<dbReference type="InterPro" id="IPR011989">
    <property type="entry name" value="ARM-like"/>
</dbReference>
<dbReference type="InterPro" id="IPR016024">
    <property type="entry name" value="ARM-type_fold"/>
</dbReference>
<keyword evidence="1" id="KW-0677">Repeat</keyword>
<organism evidence="6 7">
    <name type="scientific">Alosa alosa</name>
    <name type="common">allis shad</name>
    <dbReference type="NCBI Taxonomy" id="278164"/>
    <lineage>
        <taxon>Eukaryota</taxon>
        <taxon>Metazoa</taxon>
        <taxon>Chordata</taxon>
        <taxon>Craniata</taxon>
        <taxon>Vertebrata</taxon>
        <taxon>Euteleostomi</taxon>
        <taxon>Actinopterygii</taxon>
        <taxon>Neopterygii</taxon>
        <taxon>Teleostei</taxon>
        <taxon>Clupei</taxon>
        <taxon>Clupeiformes</taxon>
        <taxon>Clupeoidei</taxon>
        <taxon>Clupeidae</taxon>
        <taxon>Alosa</taxon>
    </lineage>
</organism>
<dbReference type="GO" id="GO:0030686">
    <property type="term" value="C:90S preribosome"/>
    <property type="evidence" value="ECO:0007669"/>
    <property type="project" value="TreeGrafter"/>
</dbReference>
<gene>
    <name evidence="6" type="ORF">AALO_G00016750</name>
</gene>
<dbReference type="AlphaFoldDB" id="A0AAV6HHR8"/>
<dbReference type="EMBL" id="JADWDJ010000001">
    <property type="protein sequence ID" value="KAG5286600.1"/>
    <property type="molecule type" value="Genomic_DNA"/>
</dbReference>
<feature type="region of interest" description="Disordered" evidence="4">
    <location>
        <begin position="142"/>
        <end position="166"/>
    </location>
</feature>
<name>A0AAV6HHR8_9TELE</name>
<sequence length="617" mass="68268">MVEKMEESPKKQPKEGSKNKWSGHGEKRKSDSGPGGGGRKRLDAQTVGYFRRVSDLLSEGFNGDEEKVLFVDNVLREMEGQATMVAMDMTGSVALQKLLSFASVAQVGHVLSLLAGEAEAGFKAVSCDRCGGHVMESALRQMSRWTDNSPSEQEEPATTDGYDNKEADDCGMLEEQVLSICNVVRENLLEFIRNTHGSHVVRTLVHVLAGCVGPARTDSRPGGKHKHGTPITLTDFEAPVSFWYELKNLSACLLENVNVCITDCNASPVLQTMLTVCHRKRPKLLKQINKSIMEYLTGINSAPGVSPLIVFFKDQTSSRLLETVIQFSHKALLRDLYKDHLKTKLVDLALHHIANFPIQKFIVASAELKVFTKVFNEIVEGLEAIMAAGHMGVVVQLAKSCVEREETQGPMLQNLLQAFHCAEPAPRHAASLPLFLSLYTYELCYPTPEEETAGDAPPPQRPLEAICYHGSCLVQSLAKFKDRSLLMNSLHSLSPAELQGLGSHQLGSHALQALVTTCSDKGKGKILRKMEGTFVQLACSRYGSRLLEAVWNSATVSQRQSIAQELVPSESQLRSDQFGRHIWPKFGLTHFGKRKAHWMEIQTGESKKRKMFSDILE</sequence>
<reference evidence="6 7" key="1">
    <citation type="submission" date="2020-10" db="EMBL/GenBank/DDBJ databases">
        <title>Chromosome-scale genome assembly of the Allis shad, Alosa alosa.</title>
        <authorList>
            <person name="Margot Z."/>
            <person name="Christophe K."/>
            <person name="Cabau C."/>
            <person name="Louis A."/>
            <person name="Berthelot C."/>
            <person name="Parey E."/>
            <person name="Roest Crollius H."/>
            <person name="Montfort J."/>
            <person name="Robinson-Rechavi M."/>
            <person name="Bucao C."/>
            <person name="Bouchez O."/>
            <person name="Gislard M."/>
            <person name="Lluch J."/>
            <person name="Milhes M."/>
            <person name="Lampietro C."/>
            <person name="Lopez Roques C."/>
            <person name="Donnadieu C."/>
            <person name="Braasch I."/>
            <person name="Desvignes T."/>
            <person name="Postlethwait J."/>
            <person name="Bobe J."/>
            <person name="Guiguen Y."/>
        </authorList>
    </citation>
    <scope>NUCLEOTIDE SEQUENCE [LARGE SCALE GENOMIC DNA]</scope>
    <source>
        <strain evidence="6">M-15738</strain>
        <tissue evidence="6">Blood</tissue>
    </source>
</reference>
<dbReference type="GO" id="GO:0000056">
    <property type="term" value="P:ribosomal small subunit export from nucleus"/>
    <property type="evidence" value="ECO:0007669"/>
    <property type="project" value="TreeGrafter"/>
</dbReference>
<dbReference type="GO" id="GO:0030688">
    <property type="term" value="C:preribosome, small subunit precursor"/>
    <property type="evidence" value="ECO:0007669"/>
    <property type="project" value="TreeGrafter"/>
</dbReference>
<feature type="domain" description="PUM-HD" evidence="5">
    <location>
        <begin position="506"/>
        <end position="617"/>
    </location>
</feature>
<protein>
    <recommendedName>
        <fullName evidence="5">PUM-HD domain-containing protein</fullName>
    </recommendedName>
</protein>